<feature type="compositionally biased region" description="Polar residues" evidence="1">
    <location>
        <begin position="8"/>
        <end position="21"/>
    </location>
</feature>
<comment type="caution">
    <text evidence="2">The sequence shown here is derived from an EMBL/GenBank/DDBJ whole genome shotgun (WGS) entry which is preliminary data.</text>
</comment>
<gene>
    <name evidence="2" type="ORF">COCON_G00133820</name>
</gene>
<evidence type="ECO:0000313" key="3">
    <source>
        <dbReference type="Proteomes" id="UP001152803"/>
    </source>
</evidence>
<dbReference type="Proteomes" id="UP001152803">
    <property type="component" value="Unassembled WGS sequence"/>
</dbReference>
<organism evidence="2 3">
    <name type="scientific">Conger conger</name>
    <name type="common">Conger eel</name>
    <name type="synonym">Muraena conger</name>
    <dbReference type="NCBI Taxonomy" id="82655"/>
    <lineage>
        <taxon>Eukaryota</taxon>
        <taxon>Metazoa</taxon>
        <taxon>Chordata</taxon>
        <taxon>Craniata</taxon>
        <taxon>Vertebrata</taxon>
        <taxon>Euteleostomi</taxon>
        <taxon>Actinopterygii</taxon>
        <taxon>Neopterygii</taxon>
        <taxon>Teleostei</taxon>
        <taxon>Anguilliformes</taxon>
        <taxon>Congridae</taxon>
        <taxon>Conger</taxon>
    </lineage>
</organism>
<evidence type="ECO:0000313" key="2">
    <source>
        <dbReference type="EMBL" id="KAJ8268210.1"/>
    </source>
</evidence>
<feature type="compositionally biased region" description="Basic residues" evidence="1">
    <location>
        <begin position="57"/>
        <end position="73"/>
    </location>
</feature>
<sequence length="73" mass="8479">MMSRGGVSEQSELSSWATIKTTKGRRSSDISVLPARDGERARAAQRTQPKRRDKENRKRKGLKYRRTEKKMQD</sequence>
<dbReference type="AlphaFoldDB" id="A0A9Q1HWX2"/>
<keyword evidence="3" id="KW-1185">Reference proteome</keyword>
<feature type="region of interest" description="Disordered" evidence="1">
    <location>
        <begin position="1"/>
        <end position="73"/>
    </location>
</feature>
<protein>
    <submittedName>
        <fullName evidence="2">Uncharacterized protein</fullName>
    </submittedName>
</protein>
<accession>A0A9Q1HWX2</accession>
<name>A0A9Q1HWX2_CONCO</name>
<evidence type="ECO:0000256" key="1">
    <source>
        <dbReference type="SAM" id="MobiDB-lite"/>
    </source>
</evidence>
<reference evidence="2" key="1">
    <citation type="journal article" date="2023" name="Science">
        <title>Genome structures resolve the early diversification of teleost fishes.</title>
        <authorList>
            <person name="Parey E."/>
            <person name="Louis A."/>
            <person name="Montfort J."/>
            <person name="Bouchez O."/>
            <person name="Roques C."/>
            <person name="Iampietro C."/>
            <person name="Lluch J."/>
            <person name="Castinel A."/>
            <person name="Donnadieu C."/>
            <person name="Desvignes T."/>
            <person name="Floi Bucao C."/>
            <person name="Jouanno E."/>
            <person name="Wen M."/>
            <person name="Mejri S."/>
            <person name="Dirks R."/>
            <person name="Jansen H."/>
            <person name="Henkel C."/>
            <person name="Chen W.J."/>
            <person name="Zahm M."/>
            <person name="Cabau C."/>
            <person name="Klopp C."/>
            <person name="Thompson A.W."/>
            <person name="Robinson-Rechavi M."/>
            <person name="Braasch I."/>
            <person name="Lecointre G."/>
            <person name="Bobe J."/>
            <person name="Postlethwait J.H."/>
            <person name="Berthelot C."/>
            <person name="Roest Crollius H."/>
            <person name="Guiguen Y."/>
        </authorList>
    </citation>
    <scope>NUCLEOTIDE SEQUENCE</scope>
    <source>
        <strain evidence="2">Concon-B</strain>
    </source>
</reference>
<dbReference type="EMBL" id="JAFJMO010000009">
    <property type="protein sequence ID" value="KAJ8268210.1"/>
    <property type="molecule type" value="Genomic_DNA"/>
</dbReference>
<proteinExistence type="predicted"/>